<dbReference type="Gene3D" id="3.40.50.1360">
    <property type="match status" value="1"/>
</dbReference>
<evidence type="ECO:0000256" key="3">
    <source>
        <dbReference type="ARBA" id="ARBA00023163"/>
    </source>
</evidence>
<dbReference type="InterPro" id="IPR050313">
    <property type="entry name" value="Carb_Metab_HTH_regulators"/>
</dbReference>
<reference evidence="6" key="1">
    <citation type="submission" date="2019-07" db="EMBL/GenBank/DDBJ databases">
        <title>Bacillus alkalisoli sp. nov. isolated from saline soil.</title>
        <authorList>
            <person name="Sun J.-Q."/>
            <person name="Xu L."/>
        </authorList>
    </citation>
    <scope>NUCLEOTIDE SEQUENCE [LARGE SCALE GENOMIC DNA]</scope>
    <source>
        <strain evidence="6">M4U3P1</strain>
    </source>
</reference>
<evidence type="ECO:0000256" key="1">
    <source>
        <dbReference type="ARBA" id="ARBA00023015"/>
    </source>
</evidence>
<accession>A0A859FC57</accession>
<dbReference type="GO" id="GO:0003677">
    <property type="term" value="F:DNA binding"/>
    <property type="evidence" value="ECO:0007669"/>
    <property type="project" value="UniProtKB-KW"/>
</dbReference>
<dbReference type="InterPro" id="IPR014036">
    <property type="entry name" value="DeoR-like_C"/>
</dbReference>
<evidence type="ECO:0000259" key="4">
    <source>
        <dbReference type="PROSITE" id="PS51000"/>
    </source>
</evidence>
<keyword evidence="1" id="KW-0805">Transcription regulation</keyword>
<dbReference type="PROSITE" id="PS00894">
    <property type="entry name" value="HTH_DEOR_1"/>
    <property type="match status" value="1"/>
</dbReference>
<keyword evidence="6" id="KW-1185">Reference proteome</keyword>
<name>A0A859FC57_9BACI</name>
<dbReference type="InterPro" id="IPR018356">
    <property type="entry name" value="Tscrpt_reg_HTH_DeoR_CS"/>
</dbReference>
<keyword evidence="3" id="KW-0804">Transcription</keyword>
<organism evidence="5 6">
    <name type="scientific">Paenalkalicoccus suaedae</name>
    <dbReference type="NCBI Taxonomy" id="2592382"/>
    <lineage>
        <taxon>Bacteria</taxon>
        <taxon>Bacillati</taxon>
        <taxon>Bacillota</taxon>
        <taxon>Bacilli</taxon>
        <taxon>Bacillales</taxon>
        <taxon>Bacillaceae</taxon>
        <taxon>Paenalkalicoccus</taxon>
    </lineage>
</organism>
<dbReference type="SUPFAM" id="SSF46785">
    <property type="entry name" value="Winged helix' DNA-binding domain"/>
    <property type="match status" value="1"/>
</dbReference>
<dbReference type="SMART" id="SM00420">
    <property type="entry name" value="HTH_DEOR"/>
    <property type="match status" value="1"/>
</dbReference>
<protein>
    <submittedName>
        <fullName evidence="5">DeoR/GlpR transcriptional regulator</fullName>
    </submittedName>
</protein>
<feature type="domain" description="HTH deoR-type" evidence="4">
    <location>
        <begin position="3"/>
        <end position="58"/>
    </location>
</feature>
<dbReference type="InterPro" id="IPR037171">
    <property type="entry name" value="NagB/RpiA_transferase-like"/>
</dbReference>
<gene>
    <name evidence="5" type="ORF">FLK61_25580</name>
</gene>
<sequence length="251" mass="27602">MLTLERHERILALLKQQKIAKLHELVEATGASESTIRRDLSILEDDHKLKRIHGGASFLSRKSEEPSLLEKKTQHTTEKDAIGKHAASLVENNDCIYVDAGSTTEAILPHITAKNVTVVTNGLNIIEAALLQNLKVYVLAGYVKTGTRAFVGKAAAESIKQYRFDLAFIGTNGIDVSFGYSTPDPEEASIKAAAIAQSNLAYMVSDPSKFRQTSFTKIADLNEASLITIDYGDDDYLEELSEYTRVEAVKQ</sequence>
<dbReference type="InterPro" id="IPR036390">
    <property type="entry name" value="WH_DNA-bd_sf"/>
</dbReference>
<dbReference type="PROSITE" id="PS51000">
    <property type="entry name" value="HTH_DEOR_2"/>
    <property type="match status" value="1"/>
</dbReference>
<dbReference type="PRINTS" id="PR00037">
    <property type="entry name" value="HTHLACR"/>
</dbReference>
<evidence type="ECO:0000313" key="6">
    <source>
        <dbReference type="Proteomes" id="UP000318138"/>
    </source>
</evidence>
<evidence type="ECO:0000256" key="2">
    <source>
        <dbReference type="ARBA" id="ARBA00023125"/>
    </source>
</evidence>
<dbReference type="Pfam" id="PF08220">
    <property type="entry name" value="HTH_DeoR"/>
    <property type="match status" value="1"/>
</dbReference>
<dbReference type="Proteomes" id="UP000318138">
    <property type="component" value="Chromosome"/>
</dbReference>
<dbReference type="SUPFAM" id="SSF100950">
    <property type="entry name" value="NagB/RpiA/CoA transferase-like"/>
    <property type="match status" value="1"/>
</dbReference>
<dbReference type="PANTHER" id="PTHR30363:SF56">
    <property type="entry name" value="TRANSCRIPTIONAL REGULATOR, DEOR FAMILY"/>
    <property type="match status" value="1"/>
</dbReference>
<keyword evidence="2" id="KW-0238">DNA-binding</keyword>
<dbReference type="GO" id="GO:0003700">
    <property type="term" value="F:DNA-binding transcription factor activity"/>
    <property type="evidence" value="ECO:0007669"/>
    <property type="project" value="InterPro"/>
</dbReference>
<dbReference type="EMBL" id="CP041372">
    <property type="protein sequence ID" value="QKS70144.1"/>
    <property type="molecule type" value="Genomic_DNA"/>
</dbReference>
<dbReference type="PANTHER" id="PTHR30363">
    <property type="entry name" value="HTH-TYPE TRANSCRIPTIONAL REGULATOR SRLR-RELATED"/>
    <property type="match status" value="1"/>
</dbReference>
<evidence type="ECO:0000313" key="5">
    <source>
        <dbReference type="EMBL" id="QKS70144.1"/>
    </source>
</evidence>
<dbReference type="AlphaFoldDB" id="A0A859FC57"/>
<dbReference type="InterPro" id="IPR001034">
    <property type="entry name" value="DeoR_HTH"/>
</dbReference>
<proteinExistence type="predicted"/>
<dbReference type="SMART" id="SM01134">
    <property type="entry name" value="DeoRC"/>
    <property type="match status" value="1"/>
</dbReference>
<dbReference type="Pfam" id="PF00455">
    <property type="entry name" value="DeoRC"/>
    <property type="match status" value="1"/>
</dbReference>
<dbReference type="RefSeq" id="WP_176008187.1">
    <property type="nucleotide sequence ID" value="NZ_CP041372.2"/>
</dbReference>
<dbReference type="KEGG" id="psua:FLK61_25580"/>